<dbReference type="Gene3D" id="3.30.1490.110">
    <property type="match status" value="1"/>
</dbReference>
<dbReference type="SMART" id="SM00842">
    <property type="entry name" value="FtsA"/>
    <property type="match status" value="1"/>
</dbReference>
<keyword evidence="2 5" id="KW-0132">Cell division</keyword>
<dbReference type="STRING" id="1817816.A2Y64_07950"/>
<dbReference type="InterPro" id="IPR043129">
    <property type="entry name" value="ATPase_NBD"/>
</dbReference>
<name>A0A1F5FIY9_9BACT</name>
<evidence type="ECO:0000313" key="8">
    <source>
        <dbReference type="EMBL" id="OGD79583.1"/>
    </source>
</evidence>
<keyword evidence="1 5" id="KW-1003">Cell membrane</keyword>
<comment type="subunit">
    <text evidence="5">Self-interacts. Interacts with FtsZ.</text>
</comment>
<dbReference type="NCBIfam" id="TIGR01174">
    <property type="entry name" value="ftsA"/>
    <property type="match status" value="1"/>
</dbReference>
<dbReference type="GO" id="GO:0032153">
    <property type="term" value="C:cell division site"/>
    <property type="evidence" value="ECO:0007669"/>
    <property type="project" value="UniProtKB-UniRule"/>
</dbReference>
<dbReference type="Pfam" id="PF02491">
    <property type="entry name" value="SHS2_FTSA"/>
    <property type="match status" value="1"/>
</dbReference>
<comment type="similarity">
    <text evidence="5 6">Belongs to the FtsA/MreB family.</text>
</comment>
<dbReference type="InterPro" id="IPR050696">
    <property type="entry name" value="FtsA/MreB"/>
</dbReference>
<reference evidence="8 9" key="1">
    <citation type="journal article" date="2016" name="Nat. Commun.">
        <title>Thousands of microbial genomes shed light on interconnected biogeochemical processes in an aquifer system.</title>
        <authorList>
            <person name="Anantharaman K."/>
            <person name="Brown C.T."/>
            <person name="Hug L.A."/>
            <person name="Sharon I."/>
            <person name="Castelle C.J."/>
            <person name="Probst A.J."/>
            <person name="Thomas B.C."/>
            <person name="Singh A."/>
            <person name="Wilkins M.J."/>
            <person name="Karaoz U."/>
            <person name="Brodie E.L."/>
            <person name="Williams K.H."/>
            <person name="Hubbard S.S."/>
            <person name="Banfield J.F."/>
        </authorList>
    </citation>
    <scope>NUCLEOTIDE SEQUENCE [LARGE SCALE GENOMIC DNA]</scope>
</reference>
<accession>A0A1F5FIY9</accession>
<keyword evidence="4 5" id="KW-0131">Cell cycle</keyword>
<comment type="function">
    <text evidence="5 6">Cell division protein that is involved in the assembly of the Z ring. May serve as a membrane anchor for the Z ring.</text>
</comment>
<dbReference type="PANTHER" id="PTHR32432">
    <property type="entry name" value="CELL DIVISION PROTEIN FTSA-RELATED"/>
    <property type="match status" value="1"/>
</dbReference>
<dbReference type="HAMAP" id="MF_02033">
    <property type="entry name" value="FtsA"/>
    <property type="match status" value="1"/>
</dbReference>
<dbReference type="Gene3D" id="3.30.420.40">
    <property type="match status" value="1"/>
</dbReference>
<dbReference type="InterPro" id="IPR003494">
    <property type="entry name" value="SHS2_FtsA"/>
</dbReference>
<gene>
    <name evidence="5" type="primary">ftsA</name>
    <name evidence="8" type="ORF">A2Y64_07950</name>
</gene>
<protein>
    <recommendedName>
        <fullName evidence="5 6">Cell division protein FtsA</fullName>
    </recommendedName>
</protein>
<dbReference type="SUPFAM" id="SSF53067">
    <property type="entry name" value="Actin-like ATPase domain"/>
    <property type="match status" value="2"/>
</dbReference>
<evidence type="ECO:0000256" key="5">
    <source>
        <dbReference type="HAMAP-Rule" id="MF_02033"/>
    </source>
</evidence>
<feature type="domain" description="SHS2" evidence="7">
    <location>
        <begin position="10"/>
        <end position="197"/>
    </location>
</feature>
<keyword evidence="3 5" id="KW-0472">Membrane</keyword>
<dbReference type="PANTHER" id="PTHR32432:SF4">
    <property type="entry name" value="CELL DIVISION PROTEIN FTSA"/>
    <property type="match status" value="1"/>
</dbReference>
<dbReference type="InterPro" id="IPR020823">
    <property type="entry name" value="Cell_div_FtsA"/>
</dbReference>
<evidence type="ECO:0000256" key="2">
    <source>
        <dbReference type="ARBA" id="ARBA00022618"/>
    </source>
</evidence>
<dbReference type="Pfam" id="PF14450">
    <property type="entry name" value="FtsA"/>
    <property type="match status" value="1"/>
</dbReference>
<dbReference type="PIRSF" id="PIRSF003101">
    <property type="entry name" value="FtsA"/>
    <property type="match status" value="1"/>
</dbReference>
<sequence length="412" mass="43421">MGKGQSGKTVVGLDIGTTKICAIIAELAPSGLEIIGVGTSPAQGLRRGVVVHIDDCVQSIAGAIEKAELMADVKVTSVYAGVAGGHVKSFNSRGVIAVSGQNHEIREQDVKRVIDAAQAIAIPLDREVIHVLPQEYIVDDQDGIKNPVGMSGVRLESEVHIVTGAVTSVQNIVKSVQRAGLKVADIVLEPLASCRAVLTDDEEELGVALIDIGGGTTDIAMIIDGALRFSSIIALGGNNVTNDVSVGLRTPTKQAEQLKIDHGAAGYELVGPDEMIEVPSVGGRPPRLVPRRHLTDIIEPRMAEIFELARGEIAKSKYAETNRAGYVLTGGASKLPGIVELAERTLGGPVRTGSPLPIGGLYDSVNDPAFSTGVGLVLYAAEGRQFGGRDLEDGSLFDNIITRMKNWLKDFF</sequence>
<evidence type="ECO:0000256" key="3">
    <source>
        <dbReference type="ARBA" id="ARBA00023136"/>
    </source>
</evidence>
<dbReference type="GO" id="GO:0043093">
    <property type="term" value="P:FtsZ-dependent cytokinesis"/>
    <property type="evidence" value="ECO:0007669"/>
    <property type="project" value="UniProtKB-UniRule"/>
</dbReference>
<dbReference type="EMBL" id="MFAF01000006">
    <property type="protein sequence ID" value="OGD79583.1"/>
    <property type="molecule type" value="Genomic_DNA"/>
</dbReference>
<dbReference type="CDD" id="cd24048">
    <property type="entry name" value="ASKHA_NBD_FtsA"/>
    <property type="match status" value="1"/>
</dbReference>
<evidence type="ECO:0000256" key="6">
    <source>
        <dbReference type="PIRNR" id="PIRNR003101"/>
    </source>
</evidence>
<evidence type="ECO:0000313" key="9">
    <source>
        <dbReference type="Proteomes" id="UP000177187"/>
    </source>
</evidence>
<comment type="subcellular location">
    <subcellularLocation>
        <location evidence="5">Cell membrane</location>
        <topology evidence="5">Peripheral membrane protein</topology>
        <orientation evidence="5">Cytoplasmic side</orientation>
    </subcellularLocation>
    <text evidence="5">Localizes to the Z ring in an FtsZ-dependent manner. Targeted to the membrane through a conserved C-terminal amphipathic helix.</text>
</comment>
<proteinExistence type="inferred from homology"/>
<dbReference type="Proteomes" id="UP000177187">
    <property type="component" value="Unassembled WGS sequence"/>
</dbReference>
<dbReference type="GO" id="GO:0009898">
    <property type="term" value="C:cytoplasmic side of plasma membrane"/>
    <property type="evidence" value="ECO:0007669"/>
    <property type="project" value="UniProtKB-UniRule"/>
</dbReference>
<comment type="caution">
    <text evidence="8">The sequence shown here is derived from an EMBL/GenBank/DDBJ whole genome shotgun (WGS) entry which is preliminary data.</text>
</comment>
<evidence type="ECO:0000259" key="7">
    <source>
        <dbReference type="SMART" id="SM00842"/>
    </source>
</evidence>
<organism evidence="8 9">
    <name type="scientific">Candidatus Coatesbacteria bacterium RBG_13_66_14</name>
    <dbReference type="NCBI Taxonomy" id="1817816"/>
    <lineage>
        <taxon>Bacteria</taxon>
        <taxon>Candidatus Coatesiibacteriota</taxon>
    </lineage>
</organism>
<evidence type="ECO:0000256" key="4">
    <source>
        <dbReference type="ARBA" id="ARBA00023306"/>
    </source>
</evidence>
<dbReference type="AlphaFoldDB" id="A0A1F5FIY9"/>
<evidence type="ECO:0000256" key="1">
    <source>
        <dbReference type="ARBA" id="ARBA00022475"/>
    </source>
</evidence>